<evidence type="ECO:0000313" key="1">
    <source>
        <dbReference type="EMBL" id="EFO14794.1"/>
    </source>
</evidence>
<dbReference type="InParanoid" id="A0A1S0TJF3"/>
<dbReference type="RefSeq" id="XP_003149275.1">
    <property type="nucleotide sequence ID" value="XM_003149227.1"/>
</dbReference>
<protein>
    <submittedName>
        <fullName evidence="1">Uncharacterized protein</fullName>
    </submittedName>
</protein>
<dbReference type="CTD" id="9951193"/>
<name>A0A1S0TJF3_LOALO</name>
<accession>A0A1S0TJF3</accession>
<reference evidence="1" key="1">
    <citation type="submission" date="2012-04" db="EMBL/GenBank/DDBJ databases">
        <title>The Genome Sequence of Loa loa.</title>
        <authorList>
            <consortium name="The Broad Institute Genome Sequencing Platform"/>
            <consortium name="Broad Institute Genome Sequencing Center for Infectious Disease"/>
            <person name="Nutman T.B."/>
            <person name="Fink D.L."/>
            <person name="Russ C."/>
            <person name="Young S."/>
            <person name="Zeng Q."/>
            <person name="Gargeya S."/>
            <person name="Alvarado L."/>
            <person name="Berlin A."/>
            <person name="Chapman S.B."/>
            <person name="Chen Z."/>
            <person name="Freedman E."/>
            <person name="Gellesch M."/>
            <person name="Goldberg J."/>
            <person name="Griggs A."/>
            <person name="Gujja S."/>
            <person name="Heilman E.R."/>
            <person name="Heiman D."/>
            <person name="Howarth C."/>
            <person name="Mehta T."/>
            <person name="Neiman D."/>
            <person name="Pearson M."/>
            <person name="Roberts A."/>
            <person name="Saif S."/>
            <person name="Shea T."/>
            <person name="Shenoy N."/>
            <person name="Sisk P."/>
            <person name="Stolte C."/>
            <person name="Sykes S."/>
            <person name="White J."/>
            <person name="Yandava C."/>
            <person name="Haas B."/>
            <person name="Henn M.R."/>
            <person name="Nusbaum C."/>
            <person name="Birren B."/>
        </authorList>
    </citation>
    <scope>NUCLEOTIDE SEQUENCE [LARGE SCALE GENOMIC DNA]</scope>
</reference>
<feature type="non-terminal residue" evidence="1">
    <location>
        <position position="1"/>
    </location>
</feature>
<proteinExistence type="predicted"/>
<dbReference type="AlphaFoldDB" id="A0A1S0TJF3"/>
<sequence>SKFERCASKLLNHNDGSLSETTIVINDISECEYIRYDASYQSIGAKNFWM</sequence>
<dbReference type="KEGG" id="loa:LOAG_13721"/>
<dbReference type="EMBL" id="JH713160">
    <property type="protein sequence ID" value="EFO14794.1"/>
    <property type="molecule type" value="Genomic_DNA"/>
</dbReference>
<organism evidence="1">
    <name type="scientific">Loa loa</name>
    <name type="common">Eye worm</name>
    <name type="synonym">Filaria loa</name>
    <dbReference type="NCBI Taxonomy" id="7209"/>
    <lineage>
        <taxon>Eukaryota</taxon>
        <taxon>Metazoa</taxon>
        <taxon>Ecdysozoa</taxon>
        <taxon>Nematoda</taxon>
        <taxon>Chromadorea</taxon>
        <taxon>Rhabditida</taxon>
        <taxon>Spirurina</taxon>
        <taxon>Spiruromorpha</taxon>
        <taxon>Filarioidea</taxon>
        <taxon>Onchocercidae</taxon>
        <taxon>Loa</taxon>
    </lineage>
</organism>
<dbReference type="GeneID" id="9951193"/>
<gene>
    <name evidence="1" type="ORF">LOAG_13721</name>
</gene>